<evidence type="ECO:0000259" key="4">
    <source>
        <dbReference type="PROSITE" id="PS01124"/>
    </source>
</evidence>
<dbReference type="PANTHER" id="PTHR46796:SF6">
    <property type="entry name" value="ARAC SUBFAMILY"/>
    <property type="match status" value="1"/>
</dbReference>
<dbReference type="PANTHER" id="PTHR46796">
    <property type="entry name" value="HTH-TYPE TRANSCRIPTIONAL ACTIVATOR RHAS-RELATED"/>
    <property type="match status" value="1"/>
</dbReference>
<dbReference type="PROSITE" id="PS01124">
    <property type="entry name" value="HTH_ARAC_FAMILY_2"/>
    <property type="match status" value="1"/>
</dbReference>
<dbReference type="InterPro" id="IPR009057">
    <property type="entry name" value="Homeodomain-like_sf"/>
</dbReference>
<gene>
    <name evidence="5" type="ORF">JK363_15380</name>
</gene>
<keyword evidence="6" id="KW-1185">Reference proteome</keyword>
<evidence type="ECO:0000256" key="1">
    <source>
        <dbReference type="ARBA" id="ARBA00023015"/>
    </source>
</evidence>
<keyword evidence="1" id="KW-0805">Transcription regulation</keyword>
<dbReference type="InterPro" id="IPR050204">
    <property type="entry name" value="AraC_XylS_family_regulators"/>
</dbReference>
<feature type="domain" description="HTH araC/xylS-type" evidence="4">
    <location>
        <begin position="222"/>
        <end position="323"/>
    </location>
</feature>
<dbReference type="Proteomes" id="UP000634229">
    <property type="component" value="Unassembled WGS sequence"/>
</dbReference>
<evidence type="ECO:0000313" key="5">
    <source>
        <dbReference type="EMBL" id="MBL1098030.1"/>
    </source>
</evidence>
<evidence type="ECO:0000256" key="2">
    <source>
        <dbReference type="ARBA" id="ARBA00023125"/>
    </source>
</evidence>
<dbReference type="SMART" id="SM00342">
    <property type="entry name" value="HTH_ARAC"/>
    <property type="match status" value="1"/>
</dbReference>
<keyword evidence="2" id="KW-0238">DNA-binding</keyword>
<dbReference type="InterPro" id="IPR018060">
    <property type="entry name" value="HTH_AraC"/>
</dbReference>
<keyword evidence="3" id="KW-0804">Transcription</keyword>
<reference evidence="5 6" key="1">
    <citation type="submission" date="2021-01" db="EMBL/GenBank/DDBJ databases">
        <title>WGS of actinomycetes isolated from Thailand.</title>
        <authorList>
            <person name="Thawai C."/>
        </authorList>
    </citation>
    <scope>NUCLEOTIDE SEQUENCE [LARGE SCALE GENOMIC DNA]</scope>
    <source>
        <strain evidence="5 6">CA1R205</strain>
    </source>
</reference>
<dbReference type="Pfam" id="PF12833">
    <property type="entry name" value="HTH_18"/>
    <property type="match status" value="1"/>
</dbReference>
<dbReference type="Pfam" id="PF14525">
    <property type="entry name" value="AraC_binding_2"/>
    <property type="match status" value="1"/>
</dbReference>
<evidence type="ECO:0000256" key="3">
    <source>
        <dbReference type="ARBA" id="ARBA00023163"/>
    </source>
</evidence>
<dbReference type="EMBL" id="JAERRF010000008">
    <property type="protein sequence ID" value="MBL1098030.1"/>
    <property type="molecule type" value="Genomic_DNA"/>
</dbReference>
<comment type="caution">
    <text evidence="5">The sequence shown here is derived from an EMBL/GenBank/DDBJ whole genome shotgun (WGS) entry which is preliminary data.</text>
</comment>
<dbReference type="SUPFAM" id="SSF46689">
    <property type="entry name" value="Homeodomain-like"/>
    <property type="match status" value="1"/>
</dbReference>
<dbReference type="Gene3D" id="1.10.10.60">
    <property type="entry name" value="Homeodomain-like"/>
    <property type="match status" value="1"/>
</dbReference>
<accession>A0ABS1ND66</accession>
<dbReference type="InterPro" id="IPR035418">
    <property type="entry name" value="AraC-bd_2"/>
</dbReference>
<proteinExistence type="predicted"/>
<evidence type="ECO:0000313" key="6">
    <source>
        <dbReference type="Proteomes" id="UP000634229"/>
    </source>
</evidence>
<organism evidence="5 6">
    <name type="scientific">Streptomyces coffeae</name>
    <dbReference type="NCBI Taxonomy" id="621382"/>
    <lineage>
        <taxon>Bacteria</taxon>
        <taxon>Bacillati</taxon>
        <taxon>Actinomycetota</taxon>
        <taxon>Actinomycetes</taxon>
        <taxon>Kitasatosporales</taxon>
        <taxon>Streptomycetaceae</taxon>
        <taxon>Streptomyces</taxon>
    </lineage>
</organism>
<name>A0ABS1ND66_9ACTN</name>
<protein>
    <submittedName>
        <fullName evidence="5">Helix-turn-helix domain-containing protein</fullName>
    </submittedName>
</protein>
<sequence>MMTGMVLPYDNIPPAERFAAWRARCDEASIPIELRSDHEHDFRATMSGVGLGDVSLSCTSVPSLRNHRSAAHIRRSDPELYHLMLVVRGETDLSHAGHHTTLGVRQFMLISTSQPCHGTSVRGRVQEMSVAIRPSLLPFPAVELDRLLGRCLSGRKGIGAMLADFLTRLATEAEGLRPSDAPRLGTVVLDLLTAMLAHELDTGEGRSAAAITPESRRRALFLRIEDFVQRNLHRPELSPAWIAATHHISLRYLYRLFEQEGHTVSAWIRGQRLERCCRDLADPAQSDTPIHAIAARWGFGHAADFSRAFRGAYGVAPRDFRQEALAGGRQGSPRRSPAYLT</sequence>